<dbReference type="Pfam" id="PF13560">
    <property type="entry name" value="HTH_31"/>
    <property type="match status" value="1"/>
</dbReference>
<dbReference type="PANTHER" id="PTHR43236">
    <property type="entry name" value="ANTITOXIN HIGA1"/>
    <property type="match status" value="1"/>
</dbReference>
<dbReference type="EMBL" id="SNXW01000010">
    <property type="protein sequence ID" value="TDP80792.1"/>
    <property type="molecule type" value="Genomic_DNA"/>
</dbReference>
<dbReference type="InterPro" id="IPR010982">
    <property type="entry name" value="Lambda_DNA-bd_dom_sf"/>
</dbReference>
<evidence type="ECO:0000259" key="2">
    <source>
        <dbReference type="PROSITE" id="PS50943"/>
    </source>
</evidence>
<name>A0A4R6R4U8_9BURK</name>
<dbReference type="Proteomes" id="UP000294593">
    <property type="component" value="Unassembled WGS sequence"/>
</dbReference>
<protein>
    <submittedName>
        <fullName evidence="3">Zn-dependent peptidase ImmA (M78 family)</fullName>
    </submittedName>
</protein>
<dbReference type="SUPFAM" id="SSF47413">
    <property type="entry name" value="lambda repressor-like DNA-binding domains"/>
    <property type="match status" value="1"/>
</dbReference>
<dbReference type="PROSITE" id="PS50943">
    <property type="entry name" value="HTH_CROC1"/>
    <property type="match status" value="1"/>
</dbReference>
<dbReference type="InterPro" id="IPR052345">
    <property type="entry name" value="Rad_response_metalloprotease"/>
</dbReference>
<comment type="similarity">
    <text evidence="1">Belongs to the short-chain fatty acyl-CoA assimilation regulator (ScfR) family.</text>
</comment>
<dbReference type="Pfam" id="PF06114">
    <property type="entry name" value="Peptidase_M78"/>
    <property type="match status" value="1"/>
</dbReference>
<dbReference type="AlphaFoldDB" id="A0A4R6R4U8"/>
<organism evidence="3 4">
    <name type="scientific">Aquabacterium commune</name>
    <dbReference type="NCBI Taxonomy" id="70586"/>
    <lineage>
        <taxon>Bacteria</taxon>
        <taxon>Pseudomonadati</taxon>
        <taxon>Pseudomonadota</taxon>
        <taxon>Betaproteobacteria</taxon>
        <taxon>Burkholderiales</taxon>
        <taxon>Aquabacterium</taxon>
    </lineage>
</organism>
<keyword evidence="4" id="KW-1185">Reference proteome</keyword>
<dbReference type="InterPro" id="IPR001387">
    <property type="entry name" value="Cro/C1-type_HTH"/>
</dbReference>
<dbReference type="OrthoDB" id="9794834at2"/>
<sequence>MAIDLTLLGSKLAKYRGQLTESVAEVAGATGIDASRLTLIEAGKAEPTGDEILILADHYRCDFKFFISNDQVAPFEQTETLYRAHGNDFTKQDRRAVQDFLYLCETEAFLMQELGIQTLAFEFQPKGGYFKGQGEEAAARLRAALGHADRAVPRDIYEEFRRVGVHVFRRQLGNSNISGLFIMHPVAGPCALVNLSEDIYRQRFSAAHEMAHAIFDHAHGASVSYERPGQGDMLETRANRFASCFLMPPAFLANLPSPDSWSDEQAQHWANELRVSCIALAIALKEAQLISQQTYDRIRKLRVPKESKIDPELPSSLNERQLAQKSHLLELGLSNFYVGLCFDAFSQGVISIGRLAEALLCSQGELSELASLYGRKLQGHGH</sequence>
<dbReference type="PANTHER" id="PTHR43236:SF1">
    <property type="entry name" value="BLL7220 PROTEIN"/>
    <property type="match status" value="1"/>
</dbReference>
<dbReference type="Gene3D" id="1.10.260.40">
    <property type="entry name" value="lambda repressor-like DNA-binding domains"/>
    <property type="match status" value="1"/>
</dbReference>
<accession>A0A4R6R4U8</accession>
<dbReference type="CDD" id="cd00093">
    <property type="entry name" value="HTH_XRE"/>
    <property type="match status" value="1"/>
</dbReference>
<dbReference type="RefSeq" id="WP_133610720.1">
    <property type="nucleotide sequence ID" value="NZ_SNXW01000010.1"/>
</dbReference>
<dbReference type="Gene3D" id="1.10.10.2910">
    <property type="match status" value="1"/>
</dbReference>
<dbReference type="InterPro" id="IPR010359">
    <property type="entry name" value="IrrE_HExxH"/>
</dbReference>
<evidence type="ECO:0000313" key="4">
    <source>
        <dbReference type="Proteomes" id="UP000294593"/>
    </source>
</evidence>
<evidence type="ECO:0000313" key="3">
    <source>
        <dbReference type="EMBL" id="TDP80792.1"/>
    </source>
</evidence>
<reference evidence="3 4" key="1">
    <citation type="submission" date="2019-03" db="EMBL/GenBank/DDBJ databases">
        <title>Genomic Encyclopedia of Type Strains, Phase IV (KMG-IV): sequencing the most valuable type-strain genomes for metagenomic binning, comparative biology and taxonomic classification.</title>
        <authorList>
            <person name="Goeker M."/>
        </authorList>
    </citation>
    <scope>NUCLEOTIDE SEQUENCE [LARGE SCALE GENOMIC DNA]</scope>
    <source>
        <strain evidence="3 4">DSM 11901</strain>
    </source>
</reference>
<gene>
    <name evidence="3" type="ORF">EV672_1107</name>
</gene>
<feature type="domain" description="HTH cro/C1-type" evidence="2">
    <location>
        <begin position="22"/>
        <end position="66"/>
    </location>
</feature>
<comment type="caution">
    <text evidence="3">The sequence shown here is derived from an EMBL/GenBank/DDBJ whole genome shotgun (WGS) entry which is preliminary data.</text>
</comment>
<proteinExistence type="inferred from homology"/>
<dbReference type="SMART" id="SM00530">
    <property type="entry name" value="HTH_XRE"/>
    <property type="match status" value="1"/>
</dbReference>
<dbReference type="GO" id="GO:0003677">
    <property type="term" value="F:DNA binding"/>
    <property type="evidence" value="ECO:0007669"/>
    <property type="project" value="InterPro"/>
</dbReference>
<evidence type="ECO:0000256" key="1">
    <source>
        <dbReference type="ARBA" id="ARBA00007227"/>
    </source>
</evidence>